<gene>
    <name evidence="6" type="ORF">RI129_007443</name>
</gene>
<dbReference type="Proteomes" id="UP001329430">
    <property type="component" value="Chromosome 5"/>
</dbReference>
<evidence type="ECO:0000313" key="6">
    <source>
        <dbReference type="EMBL" id="KAK5643598.1"/>
    </source>
</evidence>
<evidence type="ECO:0000313" key="7">
    <source>
        <dbReference type="Proteomes" id="UP001329430"/>
    </source>
</evidence>
<dbReference type="GO" id="GO:0005634">
    <property type="term" value="C:nucleus"/>
    <property type="evidence" value="ECO:0007669"/>
    <property type="project" value="UniProtKB-SubCell"/>
</dbReference>
<dbReference type="EMBL" id="JAVRBK010000005">
    <property type="protein sequence ID" value="KAK5643598.1"/>
    <property type="molecule type" value="Genomic_DNA"/>
</dbReference>
<protein>
    <recommendedName>
        <fullName evidence="8">Proteasome subunit beta</fullName>
    </recommendedName>
</protein>
<keyword evidence="4" id="KW-0539">Nucleus</keyword>
<evidence type="ECO:0000256" key="5">
    <source>
        <dbReference type="ARBA" id="ARBA00026071"/>
    </source>
</evidence>
<comment type="subunit">
    <text evidence="5">The 26S proteasome consists of a 20S proteasome core and two 19S regulatory subunits. The 20S proteasome core is composed of 28 subunits that are arranged in four stacked rings, resulting in a barrel-shaped structure. The two end rings are each formed by seven alpha subunits, and the two central rings are each formed by seven beta subunits. The catalytic chamber with the active sites is on the inside of the barrel.</text>
</comment>
<dbReference type="PANTHER" id="PTHR32194">
    <property type="entry name" value="METALLOPROTEASE TLDD"/>
    <property type="match status" value="1"/>
</dbReference>
<dbReference type="FunFam" id="3.60.20.10:FF:000027">
    <property type="entry name" value="Proteasome subunit beta type-6"/>
    <property type="match status" value="1"/>
</dbReference>
<dbReference type="GO" id="GO:0051603">
    <property type="term" value="P:proteolysis involved in protein catabolic process"/>
    <property type="evidence" value="ECO:0007669"/>
    <property type="project" value="InterPro"/>
</dbReference>
<evidence type="ECO:0000256" key="1">
    <source>
        <dbReference type="ARBA" id="ARBA00004123"/>
    </source>
</evidence>
<keyword evidence="7" id="KW-1185">Reference proteome</keyword>
<organism evidence="6 7">
    <name type="scientific">Pyrocoelia pectoralis</name>
    <dbReference type="NCBI Taxonomy" id="417401"/>
    <lineage>
        <taxon>Eukaryota</taxon>
        <taxon>Metazoa</taxon>
        <taxon>Ecdysozoa</taxon>
        <taxon>Arthropoda</taxon>
        <taxon>Hexapoda</taxon>
        <taxon>Insecta</taxon>
        <taxon>Pterygota</taxon>
        <taxon>Neoptera</taxon>
        <taxon>Endopterygota</taxon>
        <taxon>Coleoptera</taxon>
        <taxon>Polyphaga</taxon>
        <taxon>Elateriformia</taxon>
        <taxon>Elateroidea</taxon>
        <taxon>Lampyridae</taxon>
        <taxon>Lampyrinae</taxon>
        <taxon>Pyrocoelia</taxon>
    </lineage>
</organism>
<evidence type="ECO:0000256" key="4">
    <source>
        <dbReference type="ARBA" id="ARBA00023242"/>
    </source>
</evidence>
<accession>A0AAN7ZLF1</accession>
<dbReference type="InterPro" id="IPR023333">
    <property type="entry name" value="Proteasome_suB-type"/>
</dbReference>
<proteinExistence type="predicted"/>
<comment type="subcellular location">
    <subcellularLocation>
        <location evidence="1">Nucleus</location>
    </subcellularLocation>
</comment>
<reference evidence="6 7" key="1">
    <citation type="journal article" date="2024" name="Insects">
        <title>An Improved Chromosome-Level Genome Assembly of the Firefly Pyrocoelia pectoralis.</title>
        <authorList>
            <person name="Fu X."/>
            <person name="Meyer-Rochow V.B."/>
            <person name="Ballantyne L."/>
            <person name="Zhu X."/>
        </authorList>
    </citation>
    <scope>NUCLEOTIDE SEQUENCE [LARGE SCALE GENOMIC DNA]</scope>
    <source>
        <strain evidence="6">XCY_ONT2</strain>
    </source>
</reference>
<keyword evidence="3" id="KW-0647">Proteasome</keyword>
<dbReference type="AlphaFoldDB" id="A0AAN7ZLF1"/>
<evidence type="ECO:0008006" key="8">
    <source>
        <dbReference type="Google" id="ProtNLM"/>
    </source>
</evidence>
<evidence type="ECO:0000256" key="2">
    <source>
        <dbReference type="ARBA" id="ARBA00022490"/>
    </source>
</evidence>
<dbReference type="InterPro" id="IPR001353">
    <property type="entry name" value="Proteasome_sua/b"/>
</dbReference>
<dbReference type="GO" id="GO:0005839">
    <property type="term" value="C:proteasome core complex"/>
    <property type="evidence" value="ECO:0007669"/>
    <property type="project" value="InterPro"/>
</dbReference>
<evidence type="ECO:0000256" key="3">
    <source>
        <dbReference type="ARBA" id="ARBA00022942"/>
    </source>
</evidence>
<keyword evidence="2" id="KW-0963">Cytoplasm</keyword>
<dbReference type="Pfam" id="PF00227">
    <property type="entry name" value="Proteasome"/>
    <property type="match status" value="1"/>
</dbReference>
<name>A0AAN7ZLF1_9COLE</name>
<dbReference type="InterPro" id="IPR029055">
    <property type="entry name" value="Ntn_hydrolases_N"/>
</dbReference>
<dbReference type="PANTHER" id="PTHR32194:SF2">
    <property type="entry name" value="PROTEASOME SUBUNIT BETA TYPE-1"/>
    <property type="match status" value="1"/>
</dbReference>
<dbReference type="PROSITE" id="PS51476">
    <property type="entry name" value="PROTEASOME_BETA_2"/>
    <property type="match status" value="1"/>
</dbReference>
<comment type="caution">
    <text evidence="6">The sequence shown here is derived from an EMBL/GenBank/DDBJ whole genome shotgun (WGS) entry which is preliminary data.</text>
</comment>
<dbReference type="SUPFAM" id="SSF56235">
    <property type="entry name" value="N-terminal nucleophile aminohydrolases (Ntn hydrolases)"/>
    <property type="match status" value="1"/>
</dbReference>
<dbReference type="Gene3D" id="3.60.20.10">
    <property type="entry name" value="Glutamine Phosphoribosylpyrophosphate, subunit 1, domain 1"/>
    <property type="match status" value="1"/>
</dbReference>
<dbReference type="GO" id="GO:0005737">
    <property type="term" value="C:cytoplasm"/>
    <property type="evidence" value="ECO:0007669"/>
    <property type="project" value="TreeGrafter"/>
</dbReference>
<sequence length="233" mass="26254">MHFNPIYENDVLKFNTPLSESFSPYDYNGGTVVAIAGADYAVIASDTRLSSERIIYTREQSKLFQLSEKSIIGFSGCWCDVLTFTRLLESHLQHYRLQNNKIMSTIAIAQATSTMLYYKRFFPFSMQTVLAGLDSDGTGCVFGYDPLGHYERCNSQSLGSGGRFIRPFFDNWISSESRSCAHIASMELDDAITIIKDAYISVAERDIYTGDNVEIKIITQEGINGDTFKLRKD</sequence>